<evidence type="ECO:0000256" key="3">
    <source>
        <dbReference type="ARBA" id="ARBA00022833"/>
    </source>
</evidence>
<feature type="non-terminal residue" evidence="6">
    <location>
        <position position="307"/>
    </location>
</feature>
<keyword evidence="7" id="KW-1185">Reference proteome</keyword>
<feature type="non-terminal residue" evidence="6">
    <location>
        <position position="1"/>
    </location>
</feature>
<dbReference type="InterPro" id="IPR013149">
    <property type="entry name" value="ADH-like_C"/>
</dbReference>
<dbReference type="GO" id="GO:0046872">
    <property type="term" value="F:metal ion binding"/>
    <property type="evidence" value="ECO:0007669"/>
    <property type="project" value="UniProtKB-KW"/>
</dbReference>
<dbReference type="SUPFAM" id="SSF51735">
    <property type="entry name" value="NAD(P)-binding Rossmann-fold domains"/>
    <property type="match status" value="1"/>
</dbReference>
<dbReference type="Gene3D" id="3.90.180.10">
    <property type="entry name" value="Medium-chain alcohol dehydrogenases, catalytic domain"/>
    <property type="match status" value="2"/>
</dbReference>
<keyword evidence="2" id="KW-0479">Metal-binding</keyword>
<organism evidence="6 7">
    <name type="scientific">Scytalidium lignicola</name>
    <name type="common">Hyphomycete</name>
    <dbReference type="NCBI Taxonomy" id="5539"/>
    <lineage>
        <taxon>Eukaryota</taxon>
        <taxon>Fungi</taxon>
        <taxon>Dikarya</taxon>
        <taxon>Ascomycota</taxon>
        <taxon>Pezizomycotina</taxon>
        <taxon>Leotiomycetes</taxon>
        <taxon>Leotiomycetes incertae sedis</taxon>
        <taxon>Scytalidium</taxon>
    </lineage>
</organism>
<reference evidence="6 7" key="1">
    <citation type="submission" date="2018-05" db="EMBL/GenBank/DDBJ databases">
        <title>Draft genome sequence of Scytalidium lignicola DSM 105466, a ubiquitous saprotrophic fungus.</title>
        <authorList>
            <person name="Buettner E."/>
            <person name="Gebauer A.M."/>
            <person name="Hofrichter M."/>
            <person name="Liers C."/>
            <person name="Kellner H."/>
        </authorList>
    </citation>
    <scope>NUCLEOTIDE SEQUENCE [LARGE SCALE GENOMIC DNA]</scope>
    <source>
        <strain evidence="6 7">DSM 105466</strain>
    </source>
</reference>
<evidence type="ECO:0000259" key="5">
    <source>
        <dbReference type="SMART" id="SM00829"/>
    </source>
</evidence>
<evidence type="ECO:0000256" key="2">
    <source>
        <dbReference type="ARBA" id="ARBA00022723"/>
    </source>
</evidence>
<dbReference type="SUPFAM" id="SSF50129">
    <property type="entry name" value="GroES-like"/>
    <property type="match status" value="1"/>
</dbReference>
<dbReference type="Proteomes" id="UP000258309">
    <property type="component" value="Unassembled WGS sequence"/>
</dbReference>
<proteinExistence type="predicted"/>
<dbReference type="FunFam" id="3.40.50.720:FF:000022">
    <property type="entry name" value="Cinnamyl alcohol dehydrogenase"/>
    <property type="match status" value="1"/>
</dbReference>
<dbReference type="EMBL" id="NCSJ02000152">
    <property type="protein sequence ID" value="RFU28739.1"/>
    <property type="molecule type" value="Genomic_DNA"/>
</dbReference>
<keyword evidence="4" id="KW-0560">Oxidoreductase</keyword>
<dbReference type="PANTHER" id="PTHR42683">
    <property type="entry name" value="ALDEHYDE REDUCTASE"/>
    <property type="match status" value="1"/>
</dbReference>
<protein>
    <recommendedName>
        <fullName evidence="5">Enoyl reductase (ER) domain-containing protein</fullName>
    </recommendedName>
</protein>
<dbReference type="Pfam" id="PF00107">
    <property type="entry name" value="ADH_zinc_N"/>
    <property type="match status" value="1"/>
</dbReference>
<dbReference type="OrthoDB" id="1879366at2759"/>
<keyword evidence="3" id="KW-0862">Zinc</keyword>
<dbReference type="AlphaFoldDB" id="A0A3E2H5T8"/>
<evidence type="ECO:0000313" key="6">
    <source>
        <dbReference type="EMBL" id="RFU28739.1"/>
    </source>
</evidence>
<evidence type="ECO:0000256" key="1">
    <source>
        <dbReference type="ARBA" id="ARBA00001947"/>
    </source>
</evidence>
<dbReference type="GO" id="GO:0016616">
    <property type="term" value="F:oxidoreductase activity, acting on the CH-OH group of donors, NAD or NADP as acceptor"/>
    <property type="evidence" value="ECO:0007669"/>
    <property type="project" value="InterPro"/>
</dbReference>
<feature type="domain" description="Enoyl reductase (ER)" evidence="5">
    <location>
        <begin position="15"/>
        <end position="305"/>
    </location>
</feature>
<comment type="caution">
    <text evidence="6">The sequence shown here is derived from an EMBL/GenBank/DDBJ whole genome shotgun (WGS) entry which is preliminary data.</text>
</comment>
<dbReference type="InterPro" id="IPR036291">
    <property type="entry name" value="NAD(P)-bd_dom_sf"/>
</dbReference>
<dbReference type="SMART" id="SM00829">
    <property type="entry name" value="PKS_ER"/>
    <property type="match status" value="1"/>
</dbReference>
<dbReference type="InterPro" id="IPR047109">
    <property type="entry name" value="CAD-like"/>
</dbReference>
<sequence>MDTEPNTFTLELFRGTTEEKIVIEKITSTLGDGEIYIETTHSGLCGTDIHAFNGGKILGHEGVGIVRQVGSDQYCSHRINFSNNNDNLGSLSSGVIWPANMVFPIPDGYESADAAPMLCAGATVFTILSEFGVRPTDRVGVIGIGGLGHLAIKFAAAMGSEVVALSSSESKQQEALEFGANEFHVFDSEKSLPPSFKRLNHLLLCTSVPIKNFNNLINLMDIKGTVYPLTVSFDAIPIQLAGLIPSGVHIQGTLTASRHNIRRMLKFTTLHNIKPTIMRFPMTVNGVKDAIDTLQSGKMRYRGVLVR</sequence>
<evidence type="ECO:0000313" key="7">
    <source>
        <dbReference type="Proteomes" id="UP000258309"/>
    </source>
</evidence>
<accession>A0A3E2H5T8</accession>
<dbReference type="OMA" id="LTGWDQY"/>
<dbReference type="STRING" id="5539.A0A3E2H5T8"/>
<dbReference type="InterPro" id="IPR020843">
    <property type="entry name" value="ER"/>
</dbReference>
<evidence type="ECO:0000256" key="4">
    <source>
        <dbReference type="ARBA" id="ARBA00023002"/>
    </source>
</evidence>
<gene>
    <name evidence="6" type="ORF">B7463_g7576</name>
</gene>
<dbReference type="Pfam" id="PF08240">
    <property type="entry name" value="ADH_N"/>
    <property type="match status" value="1"/>
</dbReference>
<dbReference type="Gene3D" id="3.40.50.720">
    <property type="entry name" value="NAD(P)-binding Rossmann-like Domain"/>
    <property type="match status" value="1"/>
</dbReference>
<name>A0A3E2H5T8_SCYLI</name>
<comment type="cofactor">
    <cofactor evidence="1">
        <name>Zn(2+)</name>
        <dbReference type="ChEBI" id="CHEBI:29105"/>
    </cofactor>
</comment>
<dbReference type="InterPro" id="IPR013154">
    <property type="entry name" value="ADH-like_N"/>
</dbReference>
<dbReference type="InterPro" id="IPR011032">
    <property type="entry name" value="GroES-like_sf"/>
</dbReference>